<evidence type="ECO:0000313" key="1">
    <source>
        <dbReference type="EMBL" id="EFX04642.1"/>
    </source>
</evidence>
<dbReference type="Proteomes" id="UP000007796">
    <property type="component" value="Unassembled WGS sequence"/>
</dbReference>
<name>F0XEJ5_GROCL</name>
<dbReference type="InParanoid" id="F0XEJ5"/>
<keyword evidence="2" id="KW-1185">Reference proteome</keyword>
<dbReference type="GeneID" id="25974463"/>
<dbReference type="EMBL" id="GL629765">
    <property type="protein sequence ID" value="EFX04642.1"/>
    <property type="molecule type" value="Genomic_DNA"/>
</dbReference>
<dbReference type="HOGENOM" id="CLU_535326_0_0_1"/>
<reference evidence="1 2" key="1">
    <citation type="journal article" date="2011" name="Proc. Natl. Acad. Sci. U.S.A.">
        <title>Genome and transcriptome analyses of the mountain pine beetle-fungal symbiont Grosmannia clavigera, a lodgepole pine pathogen.</title>
        <authorList>
            <person name="DiGuistini S."/>
            <person name="Wang Y."/>
            <person name="Liao N.Y."/>
            <person name="Taylor G."/>
            <person name="Tanguay P."/>
            <person name="Feau N."/>
            <person name="Henrissat B."/>
            <person name="Chan S.K."/>
            <person name="Hesse-Orce U."/>
            <person name="Alamouti S.M."/>
            <person name="Tsui C.K.M."/>
            <person name="Docking R.T."/>
            <person name="Levasseur A."/>
            <person name="Haridas S."/>
            <person name="Robertson G."/>
            <person name="Birol I."/>
            <person name="Holt R.A."/>
            <person name="Marra M.A."/>
            <person name="Hamelin R.C."/>
            <person name="Hirst M."/>
            <person name="Jones S.J.M."/>
            <person name="Bohlmann J."/>
            <person name="Breuil C."/>
        </authorList>
    </citation>
    <scope>NUCLEOTIDE SEQUENCE [LARGE SCALE GENOMIC DNA]</scope>
    <source>
        <strain evidence="2">kw1407 / UAMH 11150</strain>
    </source>
</reference>
<gene>
    <name evidence="1" type="ORF">CMQ_1570</name>
</gene>
<accession>F0XEJ5</accession>
<organism evidence="2">
    <name type="scientific">Grosmannia clavigera (strain kw1407 / UAMH 11150)</name>
    <name type="common">Blue stain fungus</name>
    <name type="synonym">Graphiocladiella clavigera</name>
    <dbReference type="NCBI Taxonomy" id="655863"/>
    <lineage>
        <taxon>Eukaryota</taxon>
        <taxon>Fungi</taxon>
        <taxon>Dikarya</taxon>
        <taxon>Ascomycota</taxon>
        <taxon>Pezizomycotina</taxon>
        <taxon>Sordariomycetes</taxon>
        <taxon>Sordariomycetidae</taxon>
        <taxon>Ophiostomatales</taxon>
        <taxon>Ophiostomataceae</taxon>
        <taxon>Leptographium</taxon>
    </lineage>
</organism>
<dbReference type="AlphaFoldDB" id="F0XEJ5"/>
<dbReference type="RefSeq" id="XP_014174124.1">
    <property type="nucleotide sequence ID" value="XM_014318649.1"/>
</dbReference>
<proteinExistence type="predicted"/>
<sequence>MAPRTNDFEVTETPSTYDLIITSGTQLPDQEENQLMAQVAGQEELDLQYSDQDIEELMDFGQTNFSLPGQQSDQPLGTFSQEEPLASELNGQQFSQPIDNTFEGALSFQLPDQQYGQPIDNTVSQGGALSFQLSGQPFNQPIDVLSSQLPSQQFSQPMDSTVSQEVPLSFRLTGQQFSQPMENTDSQKRPLSLQFPGQNFVQSPDQISVQETPVFQLPDQRTFQRRHYPYRQPQTNVPSQGIPKCLHRSSYRPLANLPDQGALQLPLQNYFQPVAQVFSQEAPASQISDQQLAELSLPGFHQARLDLQQPSQSHPPLLSLPQITPQQQETQENASAQLELDQATIQVLELLFPPRKPTSSRGRLQLPVQPQNVQQDGSKMGRALMNIGQPAAQEQNILPEQPQQPQHEGQDTLGMDLALANYEQTEPQGLEIFFDEPKQSSQGIMLSRQEQDKEKLRLLRLRVAFLQNPEANPLPPSVAPELGHQKSARPRIGTQWQHNTFGEFLNLED</sequence>
<evidence type="ECO:0000313" key="2">
    <source>
        <dbReference type="Proteomes" id="UP000007796"/>
    </source>
</evidence>
<protein>
    <submittedName>
        <fullName evidence="1">Uncharacterized protein</fullName>
    </submittedName>
</protein>